<dbReference type="EMBL" id="FRBI01000021">
    <property type="protein sequence ID" value="SHN11454.1"/>
    <property type="molecule type" value="Genomic_DNA"/>
</dbReference>
<evidence type="ECO:0000313" key="5">
    <source>
        <dbReference type="EMBL" id="SHN11454.1"/>
    </source>
</evidence>
<dbReference type="SMART" id="SM00257">
    <property type="entry name" value="LysM"/>
    <property type="match status" value="1"/>
</dbReference>
<evidence type="ECO:0000259" key="4">
    <source>
        <dbReference type="PROSITE" id="PS51782"/>
    </source>
</evidence>
<comment type="similarity">
    <text evidence="1">Belongs to the transglycosylase family. Rpf subfamily.</text>
</comment>
<dbReference type="InterPro" id="IPR010618">
    <property type="entry name" value="RPF"/>
</dbReference>
<organism evidence="5 6">
    <name type="scientific">Actinacidiphila paucisporea</name>
    <dbReference type="NCBI Taxonomy" id="310782"/>
    <lineage>
        <taxon>Bacteria</taxon>
        <taxon>Bacillati</taxon>
        <taxon>Actinomycetota</taxon>
        <taxon>Actinomycetes</taxon>
        <taxon>Kitasatosporales</taxon>
        <taxon>Streptomycetaceae</taxon>
        <taxon>Actinacidiphila</taxon>
    </lineage>
</organism>
<keyword evidence="2" id="KW-0378">Hydrolase</keyword>
<keyword evidence="3" id="KW-0732">Signal</keyword>
<feature type="signal peptide" evidence="3">
    <location>
        <begin position="1"/>
        <end position="37"/>
    </location>
</feature>
<dbReference type="AlphaFoldDB" id="A0A1M7P5M7"/>
<gene>
    <name evidence="5" type="ORF">SAMN05216499_12138</name>
</gene>
<keyword evidence="6" id="KW-1185">Reference proteome</keyword>
<evidence type="ECO:0000313" key="6">
    <source>
        <dbReference type="Proteomes" id="UP000184111"/>
    </source>
</evidence>
<dbReference type="InterPro" id="IPR018392">
    <property type="entry name" value="LysM"/>
</dbReference>
<dbReference type="CDD" id="cd00118">
    <property type="entry name" value="LysM"/>
    <property type="match status" value="1"/>
</dbReference>
<dbReference type="RefSeq" id="WP_073501423.1">
    <property type="nucleotide sequence ID" value="NZ_FRBI01000021.1"/>
</dbReference>
<dbReference type="InterPro" id="IPR023346">
    <property type="entry name" value="Lysozyme-like_dom_sf"/>
</dbReference>
<dbReference type="SUPFAM" id="SSF53955">
    <property type="entry name" value="Lysozyme-like"/>
    <property type="match status" value="1"/>
</dbReference>
<dbReference type="STRING" id="310782.SAMN05216499_12138"/>
<evidence type="ECO:0000256" key="1">
    <source>
        <dbReference type="ARBA" id="ARBA00010830"/>
    </source>
</evidence>
<dbReference type="Gene3D" id="3.10.350.10">
    <property type="entry name" value="LysM domain"/>
    <property type="match status" value="1"/>
</dbReference>
<name>A0A1M7P5M7_9ACTN</name>
<dbReference type="GO" id="GO:0016787">
    <property type="term" value="F:hydrolase activity"/>
    <property type="evidence" value="ECO:0007669"/>
    <property type="project" value="UniProtKB-KW"/>
</dbReference>
<dbReference type="PROSITE" id="PS51782">
    <property type="entry name" value="LYSM"/>
    <property type="match status" value="1"/>
</dbReference>
<proteinExistence type="inferred from homology"/>
<dbReference type="SUPFAM" id="SSF54106">
    <property type="entry name" value="LysM domain"/>
    <property type="match status" value="1"/>
</dbReference>
<dbReference type="Gene3D" id="1.10.530.10">
    <property type="match status" value="1"/>
</dbReference>
<accession>A0A1M7P5M7</accession>
<dbReference type="Pfam" id="PF06737">
    <property type="entry name" value="Transglycosylas"/>
    <property type="match status" value="1"/>
</dbReference>
<dbReference type="Proteomes" id="UP000184111">
    <property type="component" value="Unassembled WGS sequence"/>
</dbReference>
<feature type="domain" description="LysM" evidence="4">
    <location>
        <begin position="159"/>
        <end position="208"/>
    </location>
</feature>
<reference evidence="5 6" key="1">
    <citation type="submission" date="2016-11" db="EMBL/GenBank/DDBJ databases">
        <authorList>
            <person name="Jaros S."/>
            <person name="Januszkiewicz K."/>
            <person name="Wedrychowicz H."/>
        </authorList>
    </citation>
    <scope>NUCLEOTIDE SEQUENCE [LARGE SCALE GENOMIC DNA]</scope>
    <source>
        <strain evidence="5 6">CGMCC 4.2025</strain>
    </source>
</reference>
<evidence type="ECO:0000256" key="3">
    <source>
        <dbReference type="SAM" id="SignalP"/>
    </source>
</evidence>
<dbReference type="CDD" id="cd13925">
    <property type="entry name" value="RPF"/>
    <property type="match status" value="1"/>
</dbReference>
<sequence length="209" mass="22369">MSEKSSYRHSPRRHRVAVLAGLGTAALLPLITQPAEAAQTVTDRPATAHAALGTPAEQPRQAAAGAVERARSVWDDLAMCESSGDWHINSGNSFYGGLQFWQPTWVMFGGLKYARRADLAAPEQQIAVAEAVVRVQGWGAWPVCSKRLGLADHKDPVHTLHTVRGGETLSDIAATYHVSGGWQRLYTLNKAVVGADPNKLAAGAVLTLD</sequence>
<protein>
    <submittedName>
        <fullName evidence="5">LysM domain-containing protein</fullName>
    </submittedName>
</protein>
<evidence type="ECO:0000256" key="2">
    <source>
        <dbReference type="ARBA" id="ARBA00022801"/>
    </source>
</evidence>
<dbReference type="OrthoDB" id="1404170at2"/>
<dbReference type="InterPro" id="IPR036779">
    <property type="entry name" value="LysM_dom_sf"/>
</dbReference>
<feature type="chain" id="PRO_5009928609" evidence="3">
    <location>
        <begin position="38"/>
        <end position="209"/>
    </location>
</feature>